<feature type="region of interest" description="Disordered" evidence="1">
    <location>
        <begin position="66"/>
        <end position="85"/>
    </location>
</feature>
<sequence>MAPRADLKAIGRDGFSILETALQKKRNAKPGGGDRSGSKEVIDSEQAARQFQGVCIPDDFLGGKNPAPKLGAPLVAKRGPAGQTN</sequence>
<comment type="caution">
    <text evidence="2">The sequence shown here is derived from an EMBL/GenBank/DDBJ whole genome shotgun (WGS) entry which is preliminary data.</text>
</comment>
<dbReference type="OrthoDB" id="1555733at2759"/>
<feature type="region of interest" description="Disordered" evidence="1">
    <location>
        <begin position="21"/>
        <end position="44"/>
    </location>
</feature>
<protein>
    <submittedName>
        <fullName evidence="2">Uncharacterized protein</fullName>
    </submittedName>
</protein>
<name>A0A6A1URY5_9ROSI</name>
<gene>
    <name evidence="2" type="ORF">CJ030_MR8G028813</name>
</gene>
<evidence type="ECO:0000313" key="3">
    <source>
        <dbReference type="Proteomes" id="UP000516437"/>
    </source>
</evidence>
<reference evidence="2 3" key="1">
    <citation type="journal article" date="2019" name="Plant Biotechnol. J.">
        <title>The red bayberry genome and genetic basis of sex determination.</title>
        <authorList>
            <person name="Jia H.M."/>
            <person name="Jia H.J."/>
            <person name="Cai Q.L."/>
            <person name="Wang Y."/>
            <person name="Zhao H.B."/>
            <person name="Yang W.F."/>
            <person name="Wang G.Y."/>
            <person name="Li Y.H."/>
            <person name="Zhan D.L."/>
            <person name="Shen Y.T."/>
            <person name="Niu Q.F."/>
            <person name="Chang L."/>
            <person name="Qiu J."/>
            <person name="Zhao L."/>
            <person name="Xie H.B."/>
            <person name="Fu W.Y."/>
            <person name="Jin J."/>
            <person name="Li X.W."/>
            <person name="Jiao Y."/>
            <person name="Zhou C.C."/>
            <person name="Tu T."/>
            <person name="Chai C.Y."/>
            <person name="Gao J.L."/>
            <person name="Fan L.J."/>
            <person name="van de Weg E."/>
            <person name="Wang J.Y."/>
            <person name="Gao Z.S."/>
        </authorList>
    </citation>
    <scope>NUCLEOTIDE SEQUENCE [LARGE SCALE GENOMIC DNA]</scope>
    <source>
        <tissue evidence="2">Leaves</tissue>
    </source>
</reference>
<dbReference type="AlphaFoldDB" id="A0A6A1URY5"/>
<organism evidence="2 3">
    <name type="scientific">Morella rubra</name>
    <name type="common">Chinese bayberry</name>
    <dbReference type="NCBI Taxonomy" id="262757"/>
    <lineage>
        <taxon>Eukaryota</taxon>
        <taxon>Viridiplantae</taxon>
        <taxon>Streptophyta</taxon>
        <taxon>Embryophyta</taxon>
        <taxon>Tracheophyta</taxon>
        <taxon>Spermatophyta</taxon>
        <taxon>Magnoliopsida</taxon>
        <taxon>eudicotyledons</taxon>
        <taxon>Gunneridae</taxon>
        <taxon>Pentapetalae</taxon>
        <taxon>rosids</taxon>
        <taxon>fabids</taxon>
        <taxon>Fagales</taxon>
        <taxon>Myricaceae</taxon>
        <taxon>Morella</taxon>
    </lineage>
</organism>
<evidence type="ECO:0000256" key="1">
    <source>
        <dbReference type="SAM" id="MobiDB-lite"/>
    </source>
</evidence>
<keyword evidence="3" id="KW-1185">Reference proteome</keyword>
<evidence type="ECO:0000313" key="2">
    <source>
        <dbReference type="EMBL" id="KAB1203234.1"/>
    </source>
</evidence>
<accession>A0A6A1URY5</accession>
<dbReference type="EMBL" id="RXIC02000026">
    <property type="protein sequence ID" value="KAB1203234.1"/>
    <property type="molecule type" value="Genomic_DNA"/>
</dbReference>
<dbReference type="Proteomes" id="UP000516437">
    <property type="component" value="Chromosome 8"/>
</dbReference>
<proteinExistence type="predicted"/>